<keyword evidence="3" id="KW-1185">Reference proteome</keyword>
<reference evidence="2 3" key="1">
    <citation type="submission" date="2008-07" db="EMBL/GenBank/DDBJ databases">
        <authorList>
            <person name="Tandeau de Marsac N."/>
            <person name="Ferriera S."/>
            <person name="Johnson J."/>
            <person name="Kravitz S."/>
            <person name="Beeson K."/>
            <person name="Sutton G."/>
            <person name="Rogers Y.-H."/>
            <person name="Friedman R."/>
            <person name="Frazier M."/>
            <person name="Venter J.C."/>
        </authorList>
    </citation>
    <scope>NUCLEOTIDE SEQUENCE [LARGE SCALE GENOMIC DNA]</scope>
    <source>
        <strain evidence="2 3">PCC 7420</strain>
    </source>
</reference>
<keyword evidence="1" id="KW-0472">Membrane</keyword>
<dbReference type="AlphaFoldDB" id="B4VV32"/>
<dbReference type="eggNOG" id="ENOG5032ZEN">
    <property type="taxonomic scope" value="Bacteria"/>
</dbReference>
<gene>
    <name evidence="2" type="ORF">MC7420_4212</name>
</gene>
<evidence type="ECO:0000256" key="1">
    <source>
        <dbReference type="SAM" id="Phobius"/>
    </source>
</evidence>
<dbReference type="STRING" id="118168.MC7420_4212"/>
<evidence type="ECO:0000313" key="3">
    <source>
        <dbReference type="Proteomes" id="UP000003835"/>
    </source>
</evidence>
<organism evidence="2 3">
    <name type="scientific">Coleofasciculus chthonoplastes PCC 7420</name>
    <dbReference type="NCBI Taxonomy" id="118168"/>
    <lineage>
        <taxon>Bacteria</taxon>
        <taxon>Bacillati</taxon>
        <taxon>Cyanobacteriota</taxon>
        <taxon>Cyanophyceae</taxon>
        <taxon>Coleofasciculales</taxon>
        <taxon>Coleofasciculaceae</taxon>
        <taxon>Coleofasciculus</taxon>
    </lineage>
</organism>
<sequence>MTRQKTAVNSCNLAFVTLVVYLDVNGKRNPMKRFRKTHSKRFSSTPVDPQLPQVKLKTFLSGHESFTAYQLADNHVLLSLNQIVPYPGRECQKVALSFINSNHLEKTLVTLPNKRQSTLYPLPTVIAFWSHLNSLGQLPEREKKLLALFLAEQPIQVLNAKDRNSILPPKKQLSFVHPQQLAKSFKIQLNQEIELTIFVQTTNYYIDIFEGLTALGSQPTWLLNLSHSSRKNQALKRKGYSGRIYNLAYQDSDGIFEVSALKFSDWLVVWEYFGTKGNTKAIAILRSFAHISLHQRIKDACLVMAESNATPVGQKVLHLSHNSNADNQLAQ</sequence>
<dbReference type="RefSeq" id="WP_006102532.1">
    <property type="nucleotide sequence ID" value="NZ_DS989854.1"/>
</dbReference>
<keyword evidence="1" id="KW-0812">Transmembrane</keyword>
<dbReference type="EMBL" id="DS989854">
    <property type="protein sequence ID" value="EDX74227.1"/>
    <property type="molecule type" value="Genomic_DNA"/>
</dbReference>
<dbReference type="HOGENOM" id="CLU_838648_0_0_3"/>
<proteinExistence type="predicted"/>
<feature type="transmembrane region" description="Helical" evidence="1">
    <location>
        <begin position="6"/>
        <end position="24"/>
    </location>
</feature>
<evidence type="ECO:0000313" key="2">
    <source>
        <dbReference type="EMBL" id="EDX74227.1"/>
    </source>
</evidence>
<dbReference type="Proteomes" id="UP000003835">
    <property type="component" value="Unassembled WGS sequence"/>
</dbReference>
<name>B4VV32_9CYAN</name>
<accession>B4VV32</accession>
<dbReference type="OrthoDB" id="465907at2"/>
<keyword evidence="1" id="KW-1133">Transmembrane helix</keyword>
<protein>
    <submittedName>
        <fullName evidence="2">Uncharacterized protein</fullName>
    </submittedName>
</protein>